<dbReference type="SUPFAM" id="SSF55874">
    <property type="entry name" value="ATPase domain of HSP90 chaperone/DNA topoisomerase II/histidine kinase"/>
    <property type="match status" value="1"/>
</dbReference>
<dbReference type="EC" id="2.7.13.3" evidence="2"/>
<comment type="caution">
    <text evidence="7">The sequence shown here is derived from an EMBL/GenBank/DDBJ whole genome shotgun (WGS) entry which is preliminary data.</text>
</comment>
<dbReference type="InterPro" id="IPR001789">
    <property type="entry name" value="Sig_transdc_resp-reg_receiver"/>
</dbReference>
<dbReference type="Pfam" id="PF02518">
    <property type="entry name" value="HATPase_c"/>
    <property type="match status" value="1"/>
</dbReference>
<evidence type="ECO:0000256" key="1">
    <source>
        <dbReference type="ARBA" id="ARBA00000085"/>
    </source>
</evidence>
<dbReference type="PROSITE" id="PS50109">
    <property type="entry name" value="HIS_KIN"/>
    <property type="match status" value="1"/>
</dbReference>
<accession>A0A235BZ66</accession>
<dbReference type="PANTHER" id="PTHR43547:SF2">
    <property type="entry name" value="HYBRID SIGNAL TRANSDUCTION HISTIDINE KINASE C"/>
    <property type="match status" value="1"/>
</dbReference>
<comment type="catalytic activity">
    <reaction evidence="1">
        <text>ATP + protein L-histidine = ADP + protein N-phospho-L-histidine.</text>
        <dbReference type="EC" id="2.7.13.3"/>
    </reaction>
</comment>
<keyword evidence="3 4" id="KW-0597">Phosphoprotein</keyword>
<evidence type="ECO:0000313" key="7">
    <source>
        <dbReference type="EMBL" id="OYD17077.1"/>
    </source>
</evidence>
<reference evidence="7 8" key="1">
    <citation type="submission" date="2017-07" db="EMBL/GenBank/DDBJ databases">
        <title>Recovery of genomes from metagenomes via a dereplication, aggregation, and scoring strategy.</title>
        <authorList>
            <person name="Sieber C.M."/>
            <person name="Probst A.J."/>
            <person name="Sharrar A."/>
            <person name="Thomas B.C."/>
            <person name="Hess M."/>
            <person name="Tringe S.G."/>
            <person name="Banfield J.F."/>
        </authorList>
    </citation>
    <scope>NUCLEOTIDE SEQUENCE [LARGE SCALE GENOMIC DNA]</scope>
    <source>
        <strain evidence="7">JGI_Cruoil_03_44_89</strain>
    </source>
</reference>
<dbReference type="InterPro" id="IPR003594">
    <property type="entry name" value="HATPase_dom"/>
</dbReference>
<feature type="domain" description="Response regulatory" evidence="6">
    <location>
        <begin position="5"/>
        <end position="119"/>
    </location>
</feature>
<dbReference type="SUPFAM" id="SSF52172">
    <property type="entry name" value="CheY-like"/>
    <property type="match status" value="1"/>
</dbReference>
<name>A0A235BZ66_UNCW3</name>
<protein>
    <recommendedName>
        <fullName evidence="2">histidine kinase</fullName>
        <ecNumber evidence="2">2.7.13.3</ecNumber>
    </recommendedName>
</protein>
<evidence type="ECO:0000256" key="2">
    <source>
        <dbReference type="ARBA" id="ARBA00012438"/>
    </source>
</evidence>
<dbReference type="InterPro" id="IPR011006">
    <property type="entry name" value="CheY-like_superfamily"/>
</dbReference>
<feature type="modified residue" description="4-aspartylphosphate" evidence="4">
    <location>
        <position position="54"/>
    </location>
</feature>
<dbReference type="Gene3D" id="3.30.565.10">
    <property type="entry name" value="Histidine kinase-like ATPase, C-terminal domain"/>
    <property type="match status" value="1"/>
</dbReference>
<dbReference type="GO" id="GO:0000155">
    <property type="term" value="F:phosphorelay sensor kinase activity"/>
    <property type="evidence" value="ECO:0007669"/>
    <property type="project" value="TreeGrafter"/>
</dbReference>
<dbReference type="Proteomes" id="UP000215215">
    <property type="component" value="Unassembled WGS sequence"/>
</dbReference>
<dbReference type="CDD" id="cd00075">
    <property type="entry name" value="HATPase"/>
    <property type="match status" value="1"/>
</dbReference>
<dbReference type="Gene3D" id="3.40.50.2300">
    <property type="match status" value="1"/>
</dbReference>
<evidence type="ECO:0000259" key="6">
    <source>
        <dbReference type="PROSITE" id="PS50110"/>
    </source>
</evidence>
<evidence type="ECO:0000256" key="3">
    <source>
        <dbReference type="ARBA" id="ARBA00022553"/>
    </source>
</evidence>
<dbReference type="EMBL" id="NOZQ01000034">
    <property type="protein sequence ID" value="OYD17077.1"/>
    <property type="molecule type" value="Genomic_DNA"/>
</dbReference>
<dbReference type="SMART" id="SM00387">
    <property type="entry name" value="HATPase_c"/>
    <property type="match status" value="1"/>
</dbReference>
<organism evidence="7 8">
    <name type="scientific">candidate division WOR-3 bacterium JGI_Cruoil_03_44_89</name>
    <dbReference type="NCBI Taxonomy" id="1973748"/>
    <lineage>
        <taxon>Bacteria</taxon>
        <taxon>Bacteria division WOR-3</taxon>
    </lineage>
</organism>
<dbReference type="SMART" id="SM00448">
    <property type="entry name" value="REC"/>
    <property type="match status" value="1"/>
</dbReference>
<evidence type="ECO:0000259" key="5">
    <source>
        <dbReference type="PROSITE" id="PS50109"/>
    </source>
</evidence>
<dbReference type="InterPro" id="IPR036890">
    <property type="entry name" value="HATPase_C_sf"/>
</dbReference>
<feature type="domain" description="Histidine kinase" evidence="5">
    <location>
        <begin position="141"/>
        <end position="347"/>
    </location>
</feature>
<dbReference type="PRINTS" id="PR00344">
    <property type="entry name" value="BCTRLSENSOR"/>
</dbReference>
<evidence type="ECO:0000256" key="4">
    <source>
        <dbReference type="PROSITE-ProRule" id="PRU00169"/>
    </source>
</evidence>
<gene>
    <name evidence="7" type="ORF">CH333_01965</name>
</gene>
<dbReference type="InterPro" id="IPR005467">
    <property type="entry name" value="His_kinase_dom"/>
</dbReference>
<dbReference type="InterPro" id="IPR004358">
    <property type="entry name" value="Sig_transdc_His_kin-like_C"/>
</dbReference>
<dbReference type="AlphaFoldDB" id="A0A235BZ66"/>
<dbReference type="PANTHER" id="PTHR43547">
    <property type="entry name" value="TWO-COMPONENT HISTIDINE KINASE"/>
    <property type="match status" value="1"/>
</dbReference>
<proteinExistence type="predicted"/>
<dbReference type="PROSITE" id="PS50110">
    <property type="entry name" value="RESPONSE_REGULATORY"/>
    <property type="match status" value="1"/>
</dbReference>
<sequence>MTENRLLVIDDDPALRETLSDIFQEKGYIVDIASTGREAIDKARQTRFNVALIDIMLPDMEGIELLPPLKEMHSDMAVIMITAYASVETAVRALNEGAFAYIIKPLNMDEVLATIREALVKHRLLREKRQAEEKVKFYNSLLMHDISNKDQVIIGYLGLLKKTNLSKEQTGFVEKALRATRMSVDLIERVEYLAKIKKKRELEDVSLDSVMKKVVKNLSPIAKDKGIRIDYEPAKMMVRADSLLEDMFSNLVQNALIHSGCDEINIYTVKENGFCKVSIEDNGKGIPDNEKEKIFKRGVKEKKSINIGLYLVKTIAESYNGKVEVTNRIEKDYSRGTRFNIYIPKAAI</sequence>
<dbReference type="Pfam" id="PF00072">
    <property type="entry name" value="Response_reg"/>
    <property type="match status" value="1"/>
</dbReference>
<evidence type="ECO:0000313" key="8">
    <source>
        <dbReference type="Proteomes" id="UP000215215"/>
    </source>
</evidence>